<dbReference type="InterPro" id="IPR007197">
    <property type="entry name" value="rSAM"/>
</dbReference>
<evidence type="ECO:0000313" key="9">
    <source>
        <dbReference type="Proteomes" id="UP000236736"/>
    </source>
</evidence>
<dbReference type="SUPFAM" id="SSF102114">
    <property type="entry name" value="Radical SAM enzymes"/>
    <property type="match status" value="1"/>
</dbReference>
<dbReference type="AlphaFoldDB" id="A0A1H5TUL4"/>
<keyword evidence="3" id="KW-0479">Metal-binding</keyword>
<evidence type="ECO:0000256" key="5">
    <source>
        <dbReference type="ARBA" id="ARBA00023014"/>
    </source>
</evidence>
<organism evidence="8 9">
    <name type="scientific">Algoriphagus boritolerans DSM 17298 = JCM 18970</name>
    <dbReference type="NCBI Taxonomy" id="1120964"/>
    <lineage>
        <taxon>Bacteria</taxon>
        <taxon>Pseudomonadati</taxon>
        <taxon>Bacteroidota</taxon>
        <taxon>Cytophagia</taxon>
        <taxon>Cytophagales</taxon>
        <taxon>Cyclobacteriaceae</taxon>
        <taxon>Algoriphagus</taxon>
    </lineage>
</organism>
<dbReference type="GO" id="GO:0046872">
    <property type="term" value="F:metal ion binding"/>
    <property type="evidence" value="ECO:0007669"/>
    <property type="project" value="UniProtKB-KW"/>
</dbReference>
<proteinExistence type="predicted"/>
<name>A0A1H5TUL4_9BACT</name>
<gene>
    <name evidence="8" type="ORF">SAMN03080598_00949</name>
</gene>
<dbReference type="SFLD" id="SFLDS00029">
    <property type="entry name" value="Radical_SAM"/>
    <property type="match status" value="1"/>
</dbReference>
<dbReference type="Pfam" id="PF04055">
    <property type="entry name" value="Radical_SAM"/>
    <property type="match status" value="1"/>
</dbReference>
<dbReference type="InterPro" id="IPR013785">
    <property type="entry name" value="Aldolase_TIM"/>
</dbReference>
<feature type="domain" description="Arsenosugar biosynthesis radical SAM protein ArsS-like C-terminal" evidence="7">
    <location>
        <begin position="215"/>
        <end position="349"/>
    </location>
</feature>
<dbReference type="GO" id="GO:0051536">
    <property type="term" value="F:iron-sulfur cluster binding"/>
    <property type="evidence" value="ECO:0007669"/>
    <property type="project" value="UniProtKB-KW"/>
</dbReference>
<evidence type="ECO:0000313" key="8">
    <source>
        <dbReference type="EMBL" id="SEF66484.1"/>
    </source>
</evidence>
<evidence type="ECO:0000256" key="2">
    <source>
        <dbReference type="ARBA" id="ARBA00022691"/>
    </source>
</evidence>
<keyword evidence="4" id="KW-0408">Iron</keyword>
<dbReference type="CDD" id="cd01335">
    <property type="entry name" value="Radical_SAM"/>
    <property type="match status" value="1"/>
</dbReference>
<keyword evidence="9" id="KW-1185">Reference proteome</keyword>
<evidence type="ECO:0000256" key="3">
    <source>
        <dbReference type="ARBA" id="ARBA00022723"/>
    </source>
</evidence>
<comment type="cofactor">
    <cofactor evidence="1">
        <name>[4Fe-4S] cluster</name>
        <dbReference type="ChEBI" id="CHEBI:49883"/>
    </cofactor>
</comment>
<accession>A0A1H5TUL4</accession>
<feature type="domain" description="Radical SAM core" evidence="6">
    <location>
        <begin position="55"/>
        <end position="195"/>
    </location>
</feature>
<dbReference type="Proteomes" id="UP000236736">
    <property type="component" value="Unassembled WGS sequence"/>
</dbReference>
<dbReference type="Gene3D" id="3.20.20.70">
    <property type="entry name" value="Aldolase class I"/>
    <property type="match status" value="1"/>
</dbReference>
<evidence type="ECO:0000256" key="4">
    <source>
        <dbReference type="ARBA" id="ARBA00023004"/>
    </source>
</evidence>
<dbReference type="RefSeq" id="WP_103923641.1">
    <property type="nucleotide sequence ID" value="NZ_BBFN01000002.1"/>
</dbReference>
<dbReference type="PANTHER" id="PTHR43728">
    <property type="entry name" value="SLR0304 PROTEIN"/>
    <property type="match status" value="1"/>
</dbReference>
<reference evidence="9" key="1">
    <citation type="submission" date="2016-10" db="EMBL/GenBank/DDBJ databases">
        <authorList>
            <person name="Varghese N."/>
            <person name="Submissions S."/>
        </authorList>
    </citation>
    <scope>NUCLEOTIDE SEQUENCE [LARGE SCALE GENOMIC DNA]</scope>
    <source>
        <strain evidence="9">DSM 17298</strain>
    </source>
</reference>
<protein>
    <submittedName>
        <fullName evidence="8">Radical SAM/Cys-rich domain-containing protein</fullName>
    </submittedName>
</protein>
<sequence>MKSLKAQLHTLADPEEELAVLEERHPGGADNNFKNHLDRIGLFPLLPTQLEIFQINMGKMCNQVCKHCHVDAGPDRKEIMTRETMQLCLDVIKKEPFLNCVDLTGGAPEMNPDFRWFVDSIRLIRPDIKIIVRCNLTIILANPKFNDLPDFFKKNSVEVVSSLPYFSAMKTDAQRGDGVFEKSIKALKLLNQVGYGMEGSGLVLNLVYNPSGAFLPGSQSELEGEFRKKLRDRFEVEFNSLFTITNIPISRFLEYLLRSENFENYMEKLLSSFNPVAATGVMCRNTISIGWDGYLYDCDFNQMLDLKVNTTHSTHLSNWDSSALADRSIVINNHCFGCTAGAGSSCGGATS</sequence>
<evidence type="ECO:0000259" key="6">
    <source>
        <dbReference type="Pfam" id="PF04055"/>
    </source>
</evidence>
<dbReference type="NCBIfam" id="TIGR04167">
    <property type="entry name" value="rSAM_SeCys"/>
    <property type="match status" value="1"/>
</dbReference>
<dbReference type="EMBL" id="FNVR01000003">
    <property type="protein sequence ID" value="SEF66484.1"/>
    <property type="molecule type" value="Genomic_DNA"/>
</dbReference>
<keyword evidence="5" id="KW-0411">Iron-sulfur</keyword>
<evidence type="ECO:0000256" key="1">
    <source>
        <dbReference type="ARBA" id="ARBA00001966"/>
    </source>
</evidence>
<dbReference type="PANTHER" id="PTHR43728:SF1">
    <property type="entry name" value="FE-S OXIDOREDUCTASE"/>
    <property type="match status" value="1"/>
</dbReference>
<dbReference type="Pfam" id="PF12345">
    <property type="entry name" value="DUF3641"/>
    <property type="match status" value="1"/>
</dbReference>
<evidence type="ECO:0000259" key="7">
    <source>
        <dbReference type="Pfam" id="PF12345"/>
    </source>
</evidence>
<dbReference type="InterPro" id="IPR024521">
    <property type="entry name" value="ArsS-like_C"/>
</dbReference>
<keyword evidence="2" id="KW-0949">S-adenosyl-L-methionine</keyword>
<dbReference type="InterPro" id="IPR026351">
    <property type="entry name" value="rSAM_ArsS-like"/>
</dbReference>
<dbReference type="InterPro" id="IPR058240">
    <property type="entry name" value="rSAM_sf"/>
</dbReference>
<dbReference type="OrthoDB" id="9810775at2"/>
<dbReference type="GO" id="GO:0003824">
    <property type="term" value="F:catalytic activity"/>
    <property type="evidence" value="ECO:0007669"/>
    <property type="project" value="InterPro"/>
</dbReference>
<dbReference type="STRING" id="1120964.GCA_001313265_00582"/>